<keyword evidence="6" id="KW-0808">Transferase</keyword>
<dbReference type="GO" id="GO:0008483">
    <property type="term" value="F:transaminase activity"/>
    <property type="evidence" value="ECO:0007669"/>
    <property type="project" value="UniProtKB-KW"/>
</dbReference>
<comment type="cofactor">
    <cofactor evidence="1 5">
        <name>pyridoxal 5'-phosphate</name>
        <dbReference type="ChEBI" id="CHEBI:597326"/>
    </cofactor>
</comment>
<dbReference type="InterPro" id="IPR050477">
    <property type="entry name" value="GrpII_AminoAcid_Decarb"/>
</dbReference>
<evidence type="ECO:0000256" key="4">
    <source>
        <dbReference type="ARBA" id="ARBA00038302"/>
    </source>
</evidence>
<dbReference type="InterPro" id="IPR015424">
    <property type="entry name" value="PyrdxlP-dep_Trfase"/>
</dbReference>
<dbReference type="InterPro" id="IPR015422">
    <property type="entry name" value="PyrdxlP-dep_Trfase_small"/>
</dbReference>
<dbReference type="PANTHER" id="PTHR42735">
    <property type="match status" value="1"/>
</dbReference>
<sequence length="585" mass="63463">MTLGTRDLPAHGIDSAGWFPGPRAEHAAWLRDALARSLDTWSAWRRDAGAGDPSVWPDGQLPDDQHEQIDAALQTLARRLSGETATFSPHYAGHMVSDASMPALLGHVLATLHNPNNTSKEVSRVGTQIEAEAIAMLARMIGFDPAHARGHMTSCGTIANFEAVWRARFRLDHWLSLALWLAETQGERLDVFAAAHMGWPRYHTLRERHAPPEDALRAASAVAGNPADTFRRISRASGREYLGPVVMVPENKHFSWRKAANVFGLGEEAFRGVGLDAQGRLCLKALEHEVEKATAQGRPVLAAVSVAGATETGNFDPVDGVCDLMERWRRERGWRIWHHVDAAYGGFFASTLGAGATALSDVAASALAAIRRVDSITIDPHKLGYTPYACGAFLVRDAQRYAVSSFAAPYLERAHVSDDLWSATLEGSRTSAGAAAVWMTGTTIGFTPDGFGRILENAVEARRAIMHAAMKACPDLRLLDPCDTNIACFTVARTGEPLSVVNAGSEALYEASVQGGRFTLSKTHFPLSSHAGQITRHVEQWGGDFDADGLTVLRCVFMNPYLERETMRAHVVEDMVTLLSGAAPC</sequence>
<dbReference type="Pfam" id="PF00282">
    <property type="entry name" value="Pyridoxal_deC"/>
    <property type="match status" value="1"/>
</dbReference>
<name>A0ABV9NCN5_9PROT</name>
<dbReference type="Gene3D" id="3.90.1150.10">
    <property type="entry name" value="Aspartate Aminotransferase, domain 1"/>
    <property type="match status" value="1"/>
</dbReference>
<dbReference type="EMBL" id="JBHSGQ010000007">
    <property type="protein sequence ID" value="MFC4726117.1"/>
    <property type="molecule type" value="Genomic_DNA"/>
</dbReference>
<organism evidence="6 7">
    <name type="scientific">Glycocaulis abyssi</name>
    <dbReference type="NCBI Taxonomy" id="1433403"/>
    <lineage>
        <taxon>Bacteria</taxon>
        <taxon>Pseudomonadati</taxon>
        <taxon>Pseudomonadota</taxon>
        <taxon>Alphaproteobacteria</taxon>
        <taxon>Maricaulales</taxon>
        <taxon>Maricaulaceae</taxon>
        <taxon>Glycocaulis</taxon>
    </lineage>
</organism>
<evidence type="ECO:0000256" key="1">
    <source>
        <dbReference type="ARBA" id="ARBA00001933"/>
    </source>
</evidence>
<dbReference type="RefSeq" id="WP_371395223.1">
    <property type="nucleotide sequence ID" value="NZ_CP163422.1"/>
</dbReference>
<evidence type="ECO:0000256" key="3">
    <source>
        <dbReference type="ARBA" id="ARBA00023239"/>
    </source>
</evidence>
<dbReference type="Gene3D" id="3.40.640.10">
    <property type="entry name" value="Type I PLP-dependent aspartate aminotransferase-like (Major domain)"/>
    <property type="match status" value="1"/>
</dbReference>
<dbReference type="PROSITE" id="PS00392">
    <property type="entry name" value="DDC_GAD_HDC_YDC"/>
    <property type="match status" value="1"/>
</dbReference>
<evidence type="ECO:0000313" key="6">
    <source>
        <dbReference type="EMBL" id="MFC4726117.1"/>
    </source>
</evidence>
<evidence type="ECO:0000256" key="2">
    <source>
        <dbReference type="ARBA" id="ARBA00022898"/>
    </source>
</evidence>
<gene>
    <name evidence="6" type="ORF">ACFPB0_12515</name>
</gene>
<comment type="similarity">
    <text evidence="4">Belongs to the group II decarboxylase family. Sphingosine-1-phosphate lyase subfamily.</text>
</comment>
<dbReference type="SUPFAM" id="SSF53383">
    <property type="entry name" value="PLP-dependent transferases"/>
    <property type="match status" value="1"/>
</dbReference>
<evidence type="ECO:0000256" key="5">
    <source>
        <dbReference type="RuleBase" id="RU000382"/>
    </source>
</evidence>
<comment type="caution">
    <text evidence="6">The sequence shown here is derived from an EMBL/GenBank/DDBJ whole genome shotgun (WGS) entry which is preliminary data.</text>
</comment>
<evidence type="ECO:0000313" key="7">
    <source>
        <dbReference type="Proteomes" id="UP001596024"/>
    </source>
</evidence>
<dbReference type="Proteomes" id="UP001596024">
    <property type="component" value="Unassembled WGS sequence"/>
</dbReference>
<dbReference type="PANTHER" id="PTHR42735:SF4">
    <property type="entry name" value="PYRIDOXAL PHOSPHATE-DEPENDENT DECARBOXYLASE FAMILY PROTEIN"/>
    <property type="match status" value="1"/>
</dbReference>
<proteinExistence type="inferred from homology"/>
<dbReference type="InterPro" id="IPR021115">
    <property type="entry name" value="Pyridoxal-P_BS"/>
</dbReference>
<dbReference type="InterPro" id="IPR002129">
    <property type="entry name" value="PyrdxlP-dep_de-COase"/>
</dbReference>
<accession>A0ABV9NCN5</accession>
<keyword evidence="2 5" id="KW-0663">Pyridoxal phosphate</keyword>
<reference evidence="7" key="1">
    <citation type="journal article" date="2019" name="Int. J. Syst. Evol. Microbiol.">
        <title>The Global Catalogue of Microorganisms (GCM) 10K type strain sequencing project: providing services to taxonomists for standard genome sequencing and annotation.</title>
        <authorList>
            <consortium name="The Broad Institute Genomics Platform"/>
            <consortium name="The Broad Institute Genome Sequencing Center for Infectious Disease"/>
            <person name="Wu L."/>
            <person name="Ma J."/>
        </authorList>
    </citation>
    <scope>NUCLEOTIDE SEQUENCE [LARGE SCALE GENOMIC DNA]</scope>
    <source>
        <strain evidence="7">CCUG 62981</strain>
    </source>
</reference>
<keyword evidence="7" id="KW-1185">Reference proteome</keyword>
<dbReference type="InterPro" id="IPR015421">
    <property type="entry name" value="PyrdxlP-dep_Trfase_major"/>
</dbReference>
<keyword evidence="6" id="KW-0032">Aminotransferase</keyword>
<protein>
    <submittedName>
        <fullName evidence="6">Aspartate aminotransferase family protein</fullName>
    </submittedName>
</protein>
<keyword evidence="3 5" id="KW-0456">Lyase</keyword>